<dbReference type="Gene3D" id="3.10.620.30">
    <property type="match status" value="1"/>
</dbReference>
<dbReference type="InterPro" id="IPR002931">
    <property type="entry name" value="Transglutaminase-like"/>
</dbReference>
<dbReference type="STRING" id="996342.SAMN05443551_3725"/>
<keyword evidence="2" id="KW-0645">Protease</keyword>
<protein>
    <submittedName>
        <fullName evidence="2">Transglutaminase-like enzyme, putative cysteine protease</fullName>
    </submittedName>
</protein>
<dbReference type="PANTHER" id="PTHR33490">
    <property type="entry name" value="BLR5614 PROTEIN-RELATED"/>
    <property type="match status" value="1"/>
</dbReference>
<evidence type="ECO:0000313" key="3">
    <source>
        <dbReference type="Proteomes" id="UP000184221"/>
    </source>
</evidence>
<name>A0A1M5X549_9RHOB</name>
<dbReference type="GO" id="GO:0006508">
    <property type="term" value="P:proteolysis"/>
    <property type="evidence" value="ECO:0007669"/>
    <property type="project" value="UniProtKB-KW"/>
</dbReference>
<dbReference type="Pfam" id="PF01841">
    <property type="entry name" value="Transglut_core"/>
    <property type="match status" value="1"/>
</dbReference>
<dbReference type="SUPFAM" id="SSF54001">
    <property type="entry name" value="Cysteine proteinases"/>
    <property type="match status" value="1"/>
</dbReference>
<evidence type="ECO:0000259" key="1">
    <source>
        <dbReference type="SMART" id="SM00460"/>
    </source>
</evidence>
<sequence length="265" mass="29118">MRLKIEHTTRYRFDTPVVYGLQQLRKTPKSTFNQKVVSWETRIEGGKKETSFEDHHRNTTELISFDPNTLELSVISEGEVELEDNGGILGPHQGCAPLWLYDMTTPRTQAGAGTRALIKGLGDPNDVSTLHKLSERIRDAVPYTLGASNPDWSAEDALEAAKGVCQDHSHIFITCARAMGLPARYVSGYLMLNDTTTQEAMHAWAEAHVPGLGWVGFDVSNAISPDTRYIRVATGLDYSDAAPISGTRIGGAGEDLNVQIHVIQQ</sequence>
<dbReference type="OrthoDB" id="9804023at2"/>
<organism evidence="2 3">
    <name type="scientific">Marivita hallyeonensis</name>
    <dbReference type="NCBI Taxonomy" id="996342"/>
    <lineage>
        <taxon>Bacteria</taxon>
        <taxon>Pseudomonadati</taxon>
        <taxon>Pseudomonadota</taxon>
        <taxon>Alphaproteobacteria</taxon>
        <taxon>Rhodobacterales</taxon>
        <taxon>Roseobacteraceae</taxon>
        <taxon>Marivita</taxon>
    </lineage>
</organism>
<keyword evidence="3" id="KW-1185">Reference proteome</keyword>
<dbReference type="GO" id="GO:0008233">
    <property type="term" value="F:peptidase activity"/>
    <property type="evidence" value="ECO:0007669"/>
    <property type="project" value="UniProtKB-KW"/>
</dbReference>
<dbReference type="SMART" id="SM00460">
    <property type="entry name" value="TGc"/>
    <property type="match status" value="1"/>
</dbReference>
<dbReference type="Proteomes" id="UP000184221">
    <property type="component" value="Unassembled WGS sequence"/>
</dbReference>
<accession>A0A1M5X549</accession>
<proteinExistence type="predicted"/>
<keyword evidence="2" id="KW-0378">Hydrolase</keyword>
<dbReference type="RefSeq" id="WP_072779582.1">
    <property type="nucleotide sequence ID" value="NZ_FQXC01000005.1"/>
</dbReference>
<dbReference type="Pfam" id="PF08379">
    <property type="entry name" value="Bact_transglu_N"/>
    <property type="match status" value="1"/>
</dbReference>
<dbReference type="EMBL" id="FQXC01000005">
    <property type="protein sequence ID" value="SHH94614.1"/>
    <property type="molecule type" value="Genomic_DNA"/>
</dbReference>
<dbReference type="InterPro" id="IPR038765">
    <property type="entry name" value="Papain-like_cys_pep_sf"/>
</dbReference>
<feature type="domain" description="Transglutaminase-like" evidence="1">
    <location>
        <begin position="157"/>
        <end position="221"/>
    </location>
</feature>
<reference evidence="2 3" key="1">
    <citation type="submission" date="2016-11" db="EMBL/GenBank/DDBJ databases">
        <authorList>
            <person name="Jaros S."/>
            <person name="Januszkiewicz K."/>
            <person name="Wedrychowicz H."/>
        </authorList>
    </citation>
    <scope>NUCLEOTIDE SEQUENCE [LARGE SCALE GENOMIC DNA]</scope>
    <source>
        <strain evidence="2 3">DSM 29431</strain>
    </source>
</reference>
<dbReference type="InterPro" id="IPR013589">
    <property type="entry name" value="Bac_transglu_N"/>
</dbReference>
<dbReference type="AlphaFoldDB" id="A0A1M5X549"/>
<evidence type="ECO:0000313" key="2">
    <source>
        <dbReference type="EMBL" id="SHH94614.1"/>
    </source>
</evidence>
<dbReference type="PANTHER" id="PTHR33490:SF6">
    <property type="entry name" value="SLL1049 PROTEIN"/>
    <property type="match status" value="1"/>
</dbReference>
<gene>
    <name evidence="2" type="ORF">SAMN05443551_3725</name>
</gene>